<keyword evidence="3 4" id="KW-0472">Membrane</keyword>
<evidence type="ECO:0000256" key="2">
    <source>
        <dbReference type="ARBA" id="ARBA00022989"/>
    </source>
</evidence>
<accession>E4YWB7</accession>
<evidence type="ECO:0000313" key="5">
    <source>
        <dbReference type="EMBL" id="CBY39752.1"/>
    </source>
</evidence>
<proteinExistence type="predicted"/>
<sequence>FLISSAFIAAVFFLMIWLYFVDITEKIKEDNQESADEREEDSIRDLWQYFIPVILFYFCIVSGENVYQSNIFSVSCYRFLRPSTYIIIDLVFCAATATFLSIFPTNEIMLWIGSFTYGLGIATLYSCGISYSHELTNVSGKWIVTFGIGNAIGAMSMPILGTGIG</sequence>
<dbReference type="PANTHER" id="PTHR23121:SF9">
    <property type="entry name" value="SODIUM-DEPENDENT GLUCOSE TRANSPORTER 1"/>
    <property type="match status" value="1"/>
</dbReference>
<keyword evidence="2 4" id="KW-1133">Transmembrane helix</keyword>
<evidence type="ECO:0000256" key="1">
    <source>
        <dbReference type="ARBA" id="ARBA00022692"/>
    </source>
</evidence>
<keyword evidence="1 4" id="KW-0812">Transmembrane</keyword>
<evidence type="ECO:0000256" key="3">
    <source>
        <dbReference type="ARBA" id="ARBA00023136"/>
    </source>
</evidence>
<feature type="transmembrane region" description="Helical" evidence="4">
    <location>
        <begin position="46"/>
        <end position="63"/>
    </location>
</feature>
<dbReference type="InterPro" id="IPR036259">
    <property type="entry name" value="MFS_trans_sf"/>
</dbReference>
<feature type="transmembrane region" description="Helical" evidence="4">
    <location>
        <begin position="83"/>
        <end position="103"/>
    </location>
</feature>
<feature type="transmembrane region" description="Helical" evidence="4">
    <location>
        <begin position="143"/>
        <end position="164"/>
    </location>
</feature>
<dbReference type="SUPFAM" id="SSF103473">
    <property type="entry name" value="MFS general substrate transporter"/>
    <property type="match status" value="1"/>
</dbReference>
<feature type="transmembrane region" description="Helical" evidence="4">
    <location>
        <begin position="6"/>
        <end position="25"/>
    </location>
</feature>
<organism evidence="5">
    <name type="scientific">Oikopleura dioica</name>
    <name type="common">Tunicate</name>
    <dbReference type="NCBI Taxonomy" id="34765"/>
    <lineage>
        <taxon>Eukaryota</taxon>
        <taxon>Metazoa</taxon>
        <taxon>Chordata</taxon>
        <taxon>Tunicata</taxon>
        <taxon>Appendicularia</taxon>
        <taxon>Copelata</taxon>
        <taxon>Oikopleuridae</taxon>
        <taxon>Oikopleura</taxon>
    </lineage>
</organism>
<evidence type="ECO:0000256" key="4">
    <source>
        <dbReference type="SAM" id="Phobius"/>
    </source>
</evidence>
<dbReference type="AlphaFoldDB" id="E4YWB7"/>
<reference evidence="5" key="1">
    <citation type="journal article" date="2010" name="Science">
        <title>Plasticity of animal genome architecture unmasked by rapid evolution of a pelagic tunicate.</title>
        <authorList>
            <person name="Denoeud F."/>
            <person name="Henriet S."/>
            <person name="Mungpakdee S."/>
            <person name="Aury J.M."/>
            <person name="Da Silva C."/>
            <person name="Brinkmann H."/>
            <person name="Mikhaleva J."/>
            <person name="Olsen L.C."/>
            <person name="Jubin C."/>
            <person name="Canestro C."/>
            <person name="Bouquet J.M."/>
            <person name="Danks G."/>
            <person name="Poulain J."/>
            <person name="Campsteijn C."/>
            <person name="Adamski M."/>
            <person name="Cross I."/>
            <person name="Yadetie F."/>
            <person name="Muffato M."/>
            <person name="Louis A."/>
            <person name="Butcher S."/>
            <person name="Tsagkogeorga G."/>
            <person name="Konrad A."/>
            <person name="Singh S."/>
            <person name="Jensen M.F."/>
            <person name="Cong E.H."/>
            <person name="Eikeseth-Otteraa H."/>
            <person name="Noel B."/>
            <person name="Anthouard V."/>
            <person name="Porcel B.M."/>
            <person name="Kachouri-Lafond R."/>
            <person name="Nishino A."/>
            <person name="Ugolini M."/>
            <person name="Chourrout P."/>
            <person name="Nishida H."/>
            <person name="Aasland R."/>
            <person name="Huzurbazar S."/>
            <person name="Westhof E."/>
            <person name="Delsuc F."/>
            <person name="Lehrach H."/>
            <person name="Reinhardt R."/>
            <person name="Weissenbach J."/>
            <person name="Roy S.W."/>
            <person name="Artiguenave F."/>
            <person name="Postlethwait J.H."/>
            <person name="Manak J.R."/>
            <person name="Thompson E.M."/>
            <person name="Jaillon O."/>
            <person name="Du Pasquier L."/>
            <person name="Boudinot P."/>
            <person name="Liberles D.A."/>
            <person name="Volff J.N."/>
            <person name="Philippe H."/>
            <person name="Lenhard B."/>
            <person name="Roest Crollius H."/>
            <person name="Wincker P."/>
            <person name="Chourrout D."/>
        </authorList>
    </citation>
    <scope>NUCLEOTIDE SEQUENCE [LARGE SCALE GENOMIC DNA]</scope>
</reference>
<dbReference type="EMBL" id="FN655639">
    <property type="protein sequence ID" value="CBY39752.1"/>
    <property type="molecule type" value="Genomic_DNA"/>
</dbReference>
<feature type="non-terminal residue" evidence="5">
    <location>
        <position position="1"/>
    </location>
</feature>
<gene>
    <name evidence="5" type="ORF">GSOID_T00020338001</name>
</gene>
<feature type="transmembrane region" description="Helical" evidence="4">
    <location>
        <begin position="110"/>
        <end position="131"/>
    </location>
</feature>
<dbReference type="Proteomes" id="UP000011014">
    <property type="component" value="Unassembled WGS sequence"/>
</dbReference>
<protein>
    <submittedName>
        <fullName evidence="5">Uncharacterized protein</fullName>
    </submittedName>
</protein>
<name>E4YWB7_OIKDI</name>
<dbReference type="PANTHER" id="PTHR23121">
    <property type="entry name" value="SODIUM-DEPENDENT GLUCOSE TRANSPORTER 1"/>
    <property type="match status" value="1"/>
</dbReference>